<evidence type="ECO:0000256" key="5">
    <source>
        <dbReference type="RuleBase" id="RU003345"/>
    </source>
</evidence>
<comment type="similarity">
    <text evidence="1 5">Belongs to the aldehyde dehydrogenase family.</text>
</comment>
<keyword evidence="3" id="KW-0520">NAD</keyword>
<reference evidence="7 8" key="1">
    <citation type="journal article" date="2018" name="IMA Fungus">
        <title>IMA Genome-F 9: Draft genome sequence of Annulohypoxylon stygium, Aspergillus mulundensis, Berkeleyomyces basicola (syn. Thielaviopsis basicola), Ceratocystis smalleyi, two Cercospora beticola strains, Coleophoma cylindrospora, Fusarium fracticaudum, Phialophora cf. hyalina, and Morchella septimelata.</title>
        <authorList>
            <person name="Wingfield B.D."/>
            <person name="Bills G.F."/>
            <person name="Dong Y."/>
            <person name="Huang W."/>
            <person name="Nel W.J."/>
            <person name="Swalarsk-Parry B.S."/>
            <person name="Vaghefi N."/>
            <person name="Wilken P.M."/>
            <person name="An Z."/>
            <person name="de Beer Z.W."/>
            <person name="De Vos L."/>
            <person name="Chen L."/>
            <person name="Duong T.A."/>
            <person name="Gao Y."/>
            <person name="Hammerbacher A."/>
            <person name="Kikkert J.R."/>
            <person name="Li Y."/>
            <person name="Li H."/>
            <person name="Li K."/>
            <person name="Li Q."/>
            <person name="Liu X."/>
            <person name="Ma X."/>
            <person name="Naidoo K."/>
            <person name="Pethybridge S.J."/>
            <person name="Sun J."/>
            <person name="Steenkamp E.T."/>
            <person name="van der Nest M.A."/>
            <person name="van Wyk S."/>
            <person name="Wingfield M.J."/>
            <person name="Xiong C."/>
            <person name="Yue Q."/>
            <person name="Zhang X."/>
        </authorList>
    </citation>
    <scope>NUCLEOTIDE SEQUENCE [LARGE SCALE GENOMIC DNA]</scope>
    <source>
        <strain evidence="7 8">BP5796</strain>
    </source>
</reference>
<dbReference type="OrthoDB" id="310895at2759"/>
<evidence type="ECO:0000259" key="6">
    <source>
        <dbReference type="Pfam" id="PF00171"/>
    </source>
</evidence>
<dbReference type="PROSITE" id="PS00687">
    <property type="entry name" value="ALDEHYDE_DEHYDR_GLU"/>
    <property type="match status" value="1"/>
</dbReference>
<dbReference type="InterPro" id="IPR016160">
    <property type="entry name" value="Ald_DH_CS_CYS"/>
</dbReference>
<protein>
    <recommendedName>
        <fullName evidence="6">Aldehyde dehydrogenase domain-containing protein</fullName>
    </recommendedName>
</protein>
<evidence type="ECO:0000313" key="7">
    <source>
        <dbReference type="EMBL" id="RDW76092.1"/>
    </source>
</evidence>
<gene>
    <name evidence="7" type="ORF">BP5796_06913</name>
</gene>
<dbReference type="PROSITE" id="PS00070">
    <property type="entry name" value="ALDEHYDE_DEHYDR_CYS"/>
    <property type="match status" value="1"/>
</dbReference>
<dbReference type="EMBL" id="PDLN01000009">
    <property type="protein sequence ID" value="RDW76092.1"/>
    <property type="molecule type" value="Genomic_DNA"/>
</dbReference>
<comment type="caution">
    <text evidence="7">The sequence shown here is derived from an EMBL/GenBank/DDBJ whole genome shotgun (WGS) entry which is preliminary data.</text>
</comment>
<dbReference type="Gene3D" id="3.40.605.10">
    <property type="entry name" value="Aldehyde Dehydrogenase, Chain A, domain 1"/>
    <property type="match status" value="1"/>
</dbReference>
<evidence type="ECO:0000256" key="4">
    <source>
        <dbReference type="PROSITE-ProRule" id="PRU10007"/>
    </source>
</evidence>
<dbReference type="Gene3D" id="3.40.309.10">
    <property type="entry name" value="Aldehyde Dehydrogenase, Chain A, domain 2"/>
    <property type="match status" value="1"/>
</dbReference>
<dbReference type="InterPro" id="IPR016163">
    <property type="entry name" value="Ald_DH_C"/>
</dbReference>
<accession>A0A3D8RPS9</accession>
<organism evidence="7 8">
    <name type="scientific">Coleophoma crateriformis</name>
    <dbReference type="NCBI Taxonomy" id="565419"/>
    <lineage>
        <taxon>Eukaryota</taxon>
        <taxon>Fungi</taxon>
        <taxon>Dikarya</taxon>
        <taxon>Ascomycota</taxon>
        <taxon>Pezizomycotina</taxon>
        <taxon>Leotiomycetes</taxon>
        <taxon>Helotiales</taxon>
        <taxon>Dermateaceae</taxon>
        <taxon>Coleophoma</taxon>
    </lineage>
</organism>
<dbReference type="Pfam" id="PF00171">
    <property type="entry name" value="Aldedh"/>
    <property type="match status" value="1"/>
</dbReference>
<evidence type="ECO:0000313" key="8">
    <source>
        <dbReference type="Proteomes" id="UP000256328"/>
    </source>
</evidence>
<dbReference type="InterPro" id="IPR016162">
    <property type="entry name" value="Ald_DH_N"/>
</dbReference>
<dbReference type="PANTHER" id="PTHR43720">
    <property type="entry name" value="2-AMINOMUCONIC SEMIALDEHYDE DEHYDROGENASE"/>
    <property type="match status" value="1"/>
</dbReference>
<dbReference type="CDD" id="cd07093">
    <property type="entry name" value="ALDH_F8_HMSADH"/>
    <property type="match status" value="1"/>
</dbReference>
<dbReference type="AlphaFoldDB" id="A0A3D8RPS9"/>
<dbReference type="InterPro" id="IPR015590">
    <property type="entry name" value="Aldehyde_DH_dom"/>
</dbReference>
<keyword evidence="2 5" id="KW-0560">Oxidoreductase</keyword>
<evidence type="ECO:0000256" key="1">
    <source>
        <dbReference type="ARBA" id="ARBA00009986"/>
    </source>
</evidence>
<dbReference type="InterPro" id="IPR029510">
    <property type="entry name" value="Ald_DH_CS_GLU"/>
</dbReference>
<evidence type="ECO:0000256" key="2">
    <source>
        <dbReference type="ARBA" id="ARBA00023002"/>
    </source>
</evidence>
<dbReference type="PANTHER" id="PTHR43720:SF2">
    <property type="entry name" value="2-AMINOMUCONIC SEMIALDEHYDE DEHYDROGENASE"/>
    <property type="match status" value="1"/>
</dbReference>
<dbReference type="InterPro" id="IPR016161">
    <property type="entry name" value="Ald_DH/histidinol_DH"/>
</dbReference>
<dbReference type="FunFam" id="3.40.605.10:FF:000007">
    <property type="entry name" value="NAD/NADP-dependent betaine aldehyde dehydrogenase"/>
    <property type="match status" value="1"/>
</dbReference>
<name>A0A3D8RPS9_9HELO</name>
<dbReference type="GO" id="GO:0016620">
    <property type="term" value="F:oxidoreductase activity, acting on the aldehyde or oxo group of donors, NAD or NADP as acceptor"/>
    <property type="evidence" value="ECO:0007669"/>
    <property type="project" value="InterPro"/>
</dbReference>
<dbReference type="Proteomes" id="UP000256328">
    <property type="component" value="Unassembled WGS sequence"/>
</dbReference>
<proteinExistence type="inferred from homology"/>
<evidence type="ECO:0000256" key="3">
    <source>
        <dbReference type="ARBA" id="ARBA00023027"/>
    </source>
</evidence>
<sequence>MSSRSDTDNVGTETITALWECNTLEKAQSLCSSLGNAAFPLQNFISNTYNTSTSTEYLDSHNPKTGKVFSRVPISSAEEVDRAVQNATEAFAGWSKTTRAVRSAYLGKITRLIEENRELFAVWESIDQGKTLERARIEVDRAISNFSYFSTYILHEANTVRMIDNVALTYEHRSPAGVFALISPWNMPLYLLTWKIAPCIAFGCTAVAKPSEVTSISAFLLTEVFRRASLPAGVVNMVFGNGATTGSALVKHDKIKGISFTGGTATGIQIRKDTAHQIYKHLSLELGGKNPTLIFEDVDMEKAIATAAMAAFENQGEICLCGSRIYVQKSIYATFVTQFTAHVAEKYQVGQRIGAVVSLPHYQKIRSYLSLAEEEKAVFELGSLPPSTPESGYWIAPTILTSVSPTSRIMTEEIFGPVVTIHPFEDEAEAISLANGNPNGLAAVLLTKDGSRIRRVGEKIEAGLVWVNCWLVRELGTGFGGMKNSGTGREGGAFSREVFTNLRTLHVPDF</sequence>
<feature type="active site" evidence="4">
    <location>
        <position position="285"/>
    </location>
</feature>
<feature type="domain" description="Aldehyde dehydrogenase" evidence="6">
    <location>
        <begin position="52"/>
        <end position="504"/>
    </location>
</feature>
<dbReference type="SUPFAM" id="SSF53720">
    <property type="entry name" value="ALDH-like"/>
    <property type="match status" value="1"/>
</dbReference>
<keyword evidence="8" id="KW-1185">Reference proteome</keyword>